<keyword evidence="2" id="KW-1185">Reference proteome</keyword>
<protein>
    <submittedName>
        <fullName evidence="1">Uncharacterized protein</fullName>
    </submittedName>
</protein>
<dbReference type="AlphaFoldDB" id="A0A2N8P7C0"/>
<accession>A0A2N8P7C0</accession>
<comment type="caution">
    <text evidence="1">The sequence shown here is derived from an EMBL/GenBank/DDBJ whole genome shotgun (WGS) entry which is preliminary data.</text>
</comment>
<organism evidence="1 2">
    <name type="scientific">Streptomyces noursei</name>
    <name type="common">Streptomyces albulus</name>
    <dbReference type="NCBI Taxonomy" id="1971"/>
    <lineage>
        <taxon>Bacteria</taxon>
        <taxon>Bacillati</taxon>
        <taxon>Actinomycetota</taxon>
        <taxon>Actinomycetes</taxon>
        <taxon>Kitasatosporales</taxon>
        <taxon>Streptomycetaceae</taxon>
        <taxon>Streptomyces</taxon>
    </lineage>
</organism>
<gene>
    <name evidence="1" type="ORF">AOB60_36925</name>
</gene>
<reference evidence="2" key="1">
    <citation type="submission" date="2015-09" db="EMBL/GenBank/DDBJ databases">
        <authorList>
            <person name="Graham D.E."/>
            <person name="Mahan K.M."/>
            <person name="Klingeman D.M."/>
            <person name="Fida T."/>
            <person name="Giannone R.J."/>
            <person name="Hettich R.L."/>
            <person name="Parry R.J."/>
            <person name="Spain J.C."/>
        </authorList>
    </citation>
    <scope>NUCLEOTIDE SEQUENCE [LARGE SCALE GENOMIC DNA]</scope>
    <source>
        <strain evidence="2">JCM 4701</strain>
    </source>
</reference>
<name>A0A2N8P7C0_STRNR</name>
<sequence length="70" mass="7359">MIVVIRQKNVGLGEHRRGELGLGREDEFVGDMDQGAAFVVFGPVPGQVEGPVDDRVALRGGVGEVDGDLA</sequence>
<proteinExistence type="predicted"/>
<evidence type="ECO:0000313" key="2">
    <source>
        <dbReference type="Proteomes" id="UP000236047"/>
    </source>
</evidence>
<evidence type="ECO:0000313" key="1">
    <source>
        <dbReference type="EMBL" id="PNE36932.1"/>
    </source>
</evidence>
<dbReference type="Proteomes" id="UP000236047">
    <property type="component" value="Unassembled WGS sequence"/>
</dbReference>
<dbReference type="EMBL" id="LJSN01000004">
    <property type="protein sequence ID" value="PNE36932.1"/>
    <property type="molecule type" value="Genomic_DNA"/>
</dbReference>